<dbReference type="AlphaFoldDB" id="A0A0D2IZE5"/>
<gene>
    <name evidence="3" type="ORF">Z518_03458</name>
</gene>
<dbReference type="HOGENOM" id="CLU_022883_4_1_1"/>
<evidence type="ECO:0000313" key="3">
    <source>
        <dbReference type="EMBL" id="KIX08801.1"/>
    </source>
</evidence>
<keyword evidence="2" id="KW-0472">Membrane</keyword>
<dbReference type="Proteomes" id="UP000053617">
    <property type="component" value="Unassembled WGS sequence"/>
</dbReference>
<evidence type="ECO:0000256" key="2">
    <source>
        <dbReference type="SAM" id="Phobius"/>
    </source>
</evidence>
<feature type="transmembrane region" description="Helical" evidence="2">
    <location>
        <begin position="467"/>
        <end position="493"/>
    </location>
</feature>
<feature type="transmembrane region" description="Helical" evidence="2">
    <location>
        <begin position="505"/>
        <end position="529"/>
    </location>
</feature>
<feature type="transmembrane region" description="Helical" evidence="2">
    <location>
        <begin position="345"/>
        <end position="365"/>
    </location>
</feature>
<proteinExistence type="predicted"/>
<accession>A0A0D2IZE5</accession>
<dbReference type="RefSeq" id="XP_013275937.1">
    <property type="nucleotide sequence ID" value="XM_013420483.1"/>
</dbReference>
<protein>
    <submittedName>
        <fullName evidence="3">Uncharacterized protein</fullName>
    </submittedName>
</protein>
<feature type="transmembrane region" description="Helical" evidence="2">
    <location>
        <begin position="432"/>
        <end position="455"/>
    </location>
</feature>
<reference evidence="3 4" key="1">
    <citation type="submission" date="2015-01" db="EMBL/GenBank/DDBJ databases">
        <title>The Genome Sequence of Rhinocladiella mackenzie CBS 650.93.</title>
        <authorList>
            <consortium name="The Broad Institute Genomics Platform"/>
            <person name="Cuomo C."/>
            <person name="de Hoog S."/>
            <person name="Gorbushina A."/>
            <person name="Stielow B."/>
            <person name="Teixiera M."/>
            <person name="Abouelleil A."/>
            <person name="Chapman S.B."/>
            <person name="Priest M."/>
            <person name="Young S.K."/>
            <person name="Wortman J."/>
            <person name="Nusbaum C."/>
            <person name="Birren B."/>
        </authorList>
    </citation>
    <scope>NUCLEOTIDE SEQUENCE [LARGE SCALE GENOMIC DNA]</scope>
    <source>
        <strain evidence="3 4">CBS 650.93</strain>
    </source>
</reference>
<feature type="region of interest" description="Disordered" evidence="1">
    <location>
        <begin position="146"/>
        <end position="175"/>
    </location>
</feature>
<dbReference type="EMBL" id="KN847476">
    <property type="protein sequence ID" value="KIX08801.1"/>
    <property type="molecule type" value="Genomic_DNA"/>
</dbReference>
<dbReference type="STRING" id="1442369.A0A0D2IZE5"/>
<dbReference type="PANTHER" id="PTHR35043">
    <property type="entry name" value="TRANSCRIPTION FACTOR DOMAIN-CONTAINING PROTEIN"/>
    <property type="match status" value="1"/>
</dbReference>
<keyword evidence="4" id="KW-1185">Reference proteome</keyword>
<dbReference type="VEuPathDB" id="FungiDB:Z518_03458"/>
<keyword evidence="2" id="KW-0812">Transmembrane</keyword>
<keyword evidence="2" id="KW-1133">Transmembrane helix</keyword>
<evidence type="ECO:0000256" key="1">
    <source>
        <dbReference type="SAM" id="MobiDB-lite"/>
    </source>
</evidence>
<dbReference type="GeneID" id="25291529"/>
<name>A0A0D2IZE5_9EURO</name>
<dbReference type="PANTHER" id="PTHR35043:SF7">
    <property type="entry name" value="TRANSCRIPTION FACTOR DOMAIN-CONTAINING PROTEIN"/>
    <property type="match status" value="1"/>
</dbReference>
<evidence type="ECO:0000313" key="4">
    <source>
        <dbReference type="Proteomes" id="UP000053617"/>
    </source>
</evidence>
<sequence length="555" mass="62095">MQVFQSNCSLPSSTGISQYISSPNIRGTLDILWTCISLILLCTWSIIHLNVPIETKPTTSSEHFHHEAYLAARKLWWMFINVLAPEVIMGKAVMDLLSARSANGHLKSFASKDDVEWSLSHTFLANMGGFAVDFGNGNGRREAEIPTPQGLRPPIPLGEGVSGSTTAATTDDLEQNRPAVKSITAVASSTVLESNDKVGVAERDHASLRLREFYAVRMSRSRYRYGVNLWSSLAMGRPRWTSDDRFLPLIQELLSHVSWLHVGHQKYTSYYYNLMALRGHVWILDAHQLLYAREHGLIAKLPQISENEIEDKNKGDPIVKALAIVQALWLGIELIMRWVQGLPSSQLEVMTLAFAVCSFLTYLMLWSKPKDVMTRVHVPAVKVPTVEDIGTLGRLGPTTIWYLRAESWIPNNGIHYLNLDESRWMKRIAGGVPLRIGSIGSVIGAMVFGSVHLIAWNFDFPTKGEQLAWKIVCIVTIVTPIGIGLLMMYGVVLGRWVFGWTLWGVLKLIMWIMGALMVTYCFGRGFIIVEALRSIFYLPSGAYVATETWNVPHLG</sequence>
<organism evidence="3 4">
    <name type="scientific">Rhinocladiella mackenziei CBS 650.93</name>
    <dbReference type="NCBI Taxonomy" id="1442369"/>
    <lineage>
        <taxon>Eukaryota</taxon>
        <taxon>Fungi</taxon>
        <taxon>Dikarya</taxon>
        <taxon>Ascomycota</taxon>
        <taxon>Pezizomycotina</taxon>
        <taxon>Eurotiomycetes</taxon>
        <taxon>Chaetothyriomycetidae</taxon>
        <taxon>Chaetothyriales</taxon>
        <taxon>Herpotrichiellaceae</taxon>
        <taxon>Rhinocladiella</taxon>
    </lineage>
</organism>
<dbReference type="OrthoDB" id="4155092at2759"/>